<dbReference type="EMBL" id="MBTF01000010">
    <property type="protein sequence ID" value="OOQ60036.1"/>
    <property type="molecule type" value="Genomic_DNA"/>
</dbReference>
<feature type="domain" description="Putative restriction endonuclease" evidence="1">
    <location>
        <begin position="11"/>
        <end position="176"/>
    </location>
</feature>
<evidence type="ECO:0000259" key="1">
    <source>
        <dbReference type="Pfam" id="PF05685"/>
    </source>
</evidence>
<gene>
    <name evidence="2" type="ORF">BC343_27295</name>
</gene>
<sequence>MLRFEKRVTLDEYMAMEIGAPYQYINGCLIDWPSRTVLHQQVLGNLIMATYRFEERTGNDGTFIMGPIETILDQQNSFQPDMVYISKENNDILKDYIYGAPDIVMEILSPENAYYDLRPKKRIYEKYGVKEYIIIDPFEENADLYLLKDGKFHLHQKAPKGETLHSVVLPGLDLDMGRLYK</sequence>
<reference evidence="2 3" key="1">
    <citation type="submission" date="2016-07" db="EMBL/GenBank/DDBJ databases">
        <title>Genomic analysis of zinc-resistant bacterium Mucilaginibacter pedocola TBZ30.</title>
        <authorList>
            <person name="Huang J."/>
            <person name="Tang J."/>
        </authorList>
    </citation>
    <scope>NUCLEOTIDE SEQUENCE [LARGE SCALE GENOMIC DNA]</scope>
    <source>
        <strain evidence="2 3">TBZ30</strain>
    </source>
</reference>
<dbReference type="SUPFAM" id="SSF52980">
    <property type="entry name" value="Restriction endonuclease-like"/>
    <property type="match status" value="1"/>
</dbReference>
<dbReference type="STRING" id="1792845.BC343_27295"/>
<protein>
    <recommendedName>
        <fullName evidence="1">Putative restriction endonuclease domain-containing protein</fullName>
    </recommendedName>
</protein>
<organism evidence="2 3">
    <name type="scientific">Mucilaginibacter pedocola</name>
    <dbReference type="NCBI Taxonomy" id="1792845"/>
    <lineage>
        <taxon>Bacteria</taxon>
        <taxon>Pseudomonadati</taxon>
        <taxon>Bacteroidota</taxon>
        <taxon>Sphingobacteriia</taxon>
        <taxon>Sphingobacteriales</taxon>
        <taxon>Sphingobacteriaceae</taxon>
        <taxon>Mucilaginibacter</taxon>
    </lineage>
</organism>
<dbReference type="AlphaFoldDB" id="A0A1S9PGG3"/>
<dbReference type="RefSeq" id="WP_078348009.1">
    <property type="nucleotide sequence ID" value="NZ_MBTF01000010.1"/>
</dbReference>
<keyword evidence="3" id="KW-1185">Reference proteome</keyword>
<dbReference type="OrthoDB" id="9808428at2"/>
<dbReference type="Proteomes" id="UP000189739">
    <property type="component" value="Unassembled WGS sequence"/>
</dbReference>
<proteinExistence type="predicted"/>
<dbReference type="PANTHER" id="PTHR34107:SF4">
    <property type="entry name" value="SLL1222 PROTEIN"/>
    <property type="match status" value="1"/>
</dbReference>
<dbReference type="Pfam" id="PF05685">
    <property type="entry name" value="Uma2"/>
    <property type="match status" value="1"/>
</dbReference>
<name>A0A1S9PGG3_9SPHI</name>
<evidence type="ECO:0000313" key="2">
    <source>
        <dbReference type="EMBL" id="OOQ60036.1"/>
    </source>
</evidence>
<evidence type="ECO:0000313" key="3">
    <source>
        <dbReference type="Proteomes" id="UP000189739"/>
    </source>
</evidence>
<comment type="caution">
    <text evidence="2">The sequence shown here is derived from an EMBL/GenBank/DDBJ whole genome shotgun (WGS) entry which is preliminary data.</text>
</comment>
<dbReference type="Gene3D" id="3.90.1570.10">
    <property type="entry name" value="tt1808, chain A"/>
    <property type="match status" value="1"/>
</dbReference>
<dbReference type="PANTHER" id="PTHR34107">
    <property type="entry name" value="SLL0198 PROTEIN-RELATED"/>
    <property type="match status" value="1"/>
</dbReference>
<dbReference type="InterPro" id="IPR011335">
    <property type="entry name" value="Restrct_endonuc-II-like"/>
</dbReference>
<dbReference type="InterPro" id="IPR008538">
    <property type="entry name" value="Uma2"/>
</dbReference>
<dbReference type="InterPro" id="IPR012296">
    <property type="entry name" value="Nuclease_put_TT1808"/>
</dbReference>
<dbReference type="CDD" id="cd06260">
    <property type="entry name" value="DUF820-like"/>
    <property type="match status" value="1"/>
</dbReference>
<accession>A0A1S9PGG3</accession>